<dbReference type="RefSeq" id="WP_117001819.1">
    <property type="nucleotide sequence ID" value="NZ_BMJS01000006.1"/>
</dbReference>
<evidence type="ECO:0000313" key="2">
    <source>
        <dbReference type="EMBL" id="GGF93577.1"/>
    </source>
</evidence>
<reference evidence="2" key="1">
    <citation type="journal article" date="2014" name="Int. J. Syst. Evol. Microbiol.">
        <title>Complete genome sequence of Corynebacterium casei LMG S-19264T (=DSM 44701T), isolated from a smear-ripened cheese.</title>
        <authorList>
            <consortium name="US DOE Joint Genome Institute (JGI-PGF)"/>
            <person name="Walter F."/>
            <person name="Albersmeier A."/>
            <person name="Kalinowski J."/>
            <person name="Ruckert C."/>
        </authorList>
    </citation>
    <scope>NUCLEOTIDE SEQUENCE</scope>
    <source>
        <strain evidence="2">CGMCC 1.15758</strain>
    </source>
</reference>
<sequence length="164" mass="17711">MNKLTKKILTGLTTASIVSVALLPTSAMAIGQTFVLNLSVEVNDHTAYSTNAITSPTYNPLTKKIDQKEILKDLINYSGTTNQAYKVTLDTQPVLSDGSTGNYSFVLQLDNAPDEINDTNFNTGVTVTLNSTNNSTNINFKELDMSGAPKGTYTYNGTMTIELV</sequence>
<organism evidence="2 3">
    <name type="scientific">Cysteiniphilum litorale</name>
    <dbReference type="NCBI Taxonomy" id="2056700"/>
    <lineage>
        <taxon>Bacteria</taxon>
        <taxon>Pseudomonadati</taxon>
        <taxon>Pseudomonadota</taxon>
        <taxon>Gammaproteobacteria</taxon>
        <taxon>Thiotrichales</taxon>
        <taxon>Fastidiosibacteraceae</taxon>
        <taxon>Cysteiniphilum</taxon>
    </lineage>
</organism>
<dbReference type="EMBL" id="BMJS01000006">
    <property type="protein sequence ID" value="GGF93577.1"/>
    <property type="molecule type" value="Genomic_DNA"/>
</dbReference>
<keyword evidence="3" id="KW-1185">Reference proteome</keyword>
<dbReference type="Proteomes" id="UP000636949">
    <property type="component" value="Unassembled WGS sequence"/>
</dbReference>
<dbReference type="AlphaFoldDB" id="A0A8J2Z3Z0"/>
<name>A0A8J2Z3Z0_9GAMM</name>
<feature type="chain" id="PRO_5035249059" description="CS1 type fimbrial major subunit" evidence="1">
    <location>
        <begin position="30"/>
        <end position="164"/>
    </location>
</feature>
<evidence type="ECO:0008006" key="4">
    <source>
        <dbReference type="Google" id="ProtNLM"/>
    </source>
</evidence>
<accession>A0A8J2Z3Z0</accession>
<evidence type="ECO:0000256" key="1">
    <source>
        <dbReference type="SAM" id="SignalP"/>
    </source>
</evidence>
<comment type="caution">
    <text evidence="2">The sequence shown here is derived from an EMBL/GenBank/DDBJ whole genome shotgun (WGS) entry which is preliminary data.</text>
</comment>
<evidence type="ECO:0000313" key="3">
    <source>
        <dbReference type="Proteomes" id="UP000636949"/>
    </source>
</evidence>
<reference evidence="2" key="2">
    <citation type="submission" date="2020-09" db="EMBL/GenBank/DDBJ databases">
        <authorList>
            <person name="Sun Q."/>
            <person name="Zhou Y."/>
        </authorList>
    </citation>
    <scope>NUCLEOTIDE SEQUENCE</scope>
    <source>
        <strain evidence="2">CGMCC 1.15758</strain>
    </source>
</reference>
<keyword evidence="1" id="KW-0732">Signal</keyword>
<feature type="signal peptide" evidence="1">
    <location>
        <begin position="1"/>
        <end position="29"/>
    </location>
</feature>
<protein>
    <recommendedName>
        <fullName evidence="4">CS1 type fimbrial major subunit</fullName>
    </recommendedName>
</protein>
<proteinExistence type="predicted"/>
<gene>
    <name evidence="2" type="ORF">GCM10010995_08420</name>
</gene>